<evidence type="ECO:0000256" key="2">
    <source>
        <dbReference type="ARBA" id="ARBA00013017"/>
    </source>
</evidence>
<evidence type="ECO:0000256" key="4">
    <source>
        <dbReference type="ARBA" id="ARBA00022862"/>
    </source>
</evidence>
<dbReference type="FunFam" id="3.40.30.10:FF:000007">
    <property type="entry name" value="Thioredoxin-dependent thiol peroxidase"/>
    <property type="match status" value="1"/>
</dbReference>
<keyword evidence="5" id="KW-0560">Oxidoreductase</keyword>
<dbReference type="PROSITE" id="PS51352">
    <property type="entry name" value="THIOREDOXIN_2"/>
    <property type="match status" value="1"/>
</dbReference>
<dbReference type="GeneID" id="10394941"/>
<dbReference type="RefSeq" id="WP_013684464.1">
    <property type="nucleotide sequence ID" value="NC_015320.1"/>
</dbReference>
<dbReference type="EMBL" id="CP002588">
    <property type="protein sequence ID" value="AEA47808.1"/>
    <property type="molecule type" value="Genomic_DNA"/>
</dbReference>
<dbReference type="InterPro" id="IPR024706">
    <property type="entry name" value="Peroxiredoxin_AhpC-typ"/>
</dbReference>
<dbReference type="Pfam" id="PF00578">
    <property type="entry name" value="AhpC-TSA"/>
    <property type="match status" value="1"/>
</dbReference>
<comment type="catalytic activity">
    <reaction evidence="10">
        <text>a hydroperoxide + [thioredoxin]-dithiol = an alcohol + [thioredoxin]-disulfide + H2O</text>
        <dbReference type="Rhea" id="RHEA:62620"/>
        <dbReference type="Rhea" id="RHEA-COMP:10698"/>
        <dbReference type="Rhea" id="RHEA-COMP:10700"/>
        <dbReference type="ChEBI" id="CHEBI:15377"/>
        <dbReference type="ChEBI" id="CHEBI:29950"/>
        <dbReference type="ChEBI" id="CHEBI:30879"/>
        <dbReference type="ChEBI" id="CHEBI:35924"/>
        <dbReference type="ChEBI" id="CHEBI:50058"/>
        <dbReference type="EC" id="1.11.1.24"/>
    </reaction>
</comment>
<keyword evidence="7" id="KW-0676">Redox-active center</keyword>
<comment type="similarity">
    <text evidence="9">Belongs to the peroxiredoxin family. BCP/PrxQ subfamily.</text>
</comment>
<organism evidence="13 14">
    <name type="scientific">Archaeoglobus veneficus (strain DSM 11195 / SNP6)</name>
    <dbReference type="NCBI Taxonomy" id="693661"/>
    <lineage>
        <taxon>Archaea</taxon>
        <taxon>Methanobacteriati</taxon>
        <taxon>Methanobacteriota</taxon>
        <taxon>Archaeoglobi</taxon>
        <taxon>Archaeoglobales</taxon>
        <taxon>Archaeoglobaceae</taxon>
        <taxon>Archaeoglobus</taxon>
    </lineage>
</organism>
<dbReference type="GO" id="GO:0034599">
    <property type="term" value="P:cellular response to oxidative stress"/>
    <property type="evidence" value="ECO:0007669"/>
    <property type="project" value="TreeGrafter"/>
</dbReference>
<dbReference type="GO" id="GO:0008379">
    <property type="term" value="F:thioredoxin peroxidase activity"/>
    <property type="evidence" value="ECO:0007669"/>
    <property type="project" value="TreeGrafter"/>
</dbReference>
<dbReference type="InterPro" id="IPR036249">
    <property type="entry name" value="Thioredoxin-like_sf"/>
</dbReference>
<dbReference type="InterPro" id="IPR000866">
    <property type="entry name" value="AhpC/TSA"/>
</dbReference>
<keyword evidence="3" id="KW-0575">Peroxidase</keyword>
<evidence type="ECO:0000256" key="11">
    <source>
        <dbReference type="PIRSR" id="PIRSR000239-1"/>
    </source>
</evidence>
<gene>
    <name evidence="13" type="ordered locus">Arcve_1812</name>
</gene>
<evidence type="ECO:0000256" key="6">
    <source>
        <dbReference type="ARBA" id="ARBA00023157"/>
    </source>
</evidence>
<keyword evidence="6" id="KW-1015">Disulfide bond</keyword>
<dbReference type="CDD" id="cd03017">
    <property type="entry name" value="PRX_BCP"/>
    <property type="match status" value="1"/>
</dbReference>
<reference evidence="13 14" key="1">
    <citation type="submission" date="2011-03" db="EMBL/GenBank/DDBJ databases">
        <title>The complete genome of Archaeoglobus veneficus SNP6.</title>
        <authorList>
            <consortium name="US DOE Joint Genome Institute (JGI-PGF)"/>
            <person name="Lucas S."/>
            <person name="Copeland A."/>
            <person name="Lapidus A."/>
            <person name="Bruce D."/>
            <person name="Goodwin L."/>
            <person name="Pitluck S."/>
            <person name="Kyrpides N."/>
            <person name="Mavromatis K."/>
            <person name="Pagani I."/>
            <person name="Ivanova N."/>
            <person name="Mikhailova N."/>
            <person name="Lu M."/>
            <person name="Detter J.C."/>
            <person name="Tapia R."/>
            <person name="Han C."/>
            <person name="Land M."/>
            <person name="Hauser L."/>
            <person name="Markowitz V."/>
            <person name="Cheng J.-F."/>
            <person name="Hugenholtz P."/>
            <person name="Woyke T."/>
            <person name="Wu D."/>
            <person name="Spring S."/>
            <person name="Brambilla E."/>
            <person name="Klenk H.-P."/>
            <person name="Eisen J.A."/>
        </authorList>
    </citation>
    <scope>NUCLEOTIDE SEQUENCE [LARGE SCALE GENOMIC DNA]</scope>
    <source>
        <strain>SNP6</strain>
    </source>
</reference>
<evidence type="ECO:0000256" key="8">
    <source>
        <dbReference type="ARBA" id="ARBA00032824"/>
    </source>
</evidence>
<keyword evidence="4" id="KW-0049">Antioxidant</keyword>
<protein>
    <recommendedName>
        <fullName evidence="2">thioredoxin-dependent peroxiredoxin</fullName>
        <ecNumber evidence="2">1.11.1.24</ecNumber>
    </recommendedName>
    <alternativeName>
        <fullName evidence="8">Thioredoxin peroxidase</fullName>
    </alternativeName>
</protein>
<dbReference type="EC" id="1.11.1.24" evidence="2"/>
<dbReference type="InterPro" id="IPR013766">
    <property type="entry name" value="Thioredoxin_domain"/>
</dbReference>
<evidence type="ECO:0000256" key="1">
    <source>
        <dbReference type="ARBA" id="ARBA00011245"/>
    </source>
</evidence>
<evidence type="ECO:0000313" key="14">
    <source>
        <dbReference type="Proteomes" id="UP000008136"/>
    </source>
</evidence>
<dbReference type="PANTHER" id="PTHR42801">
    <property type="entry name" value="THIOREDOXIN-DEPENDENT PEROXIDE REDUCTASE"/>
    <property type="match status" value="1"/>
</dbReference>
<feature type="domain" description="Thioredoxin" evidence="12">
    <location>
        <begin position="1"/>
        <end position="143"/>
    </location>
</feature>
<dbReference type="HOGENOM" id="CLU_042529_14_1_2"/>
<accession>F2KR02</accession>
<keyword evidence="14" id="KW-1185">Reference proteome</keyword>
<evidence type="ECO:0000256" key="9">
    <source>
        <dbReference type="ARBA" id="ARBA00038489"/>
    </source>
</evidence>
<evidence type="ECO:0000256" key="3">
    <source>
        <dbReference type="ARBA" id="ARBA00022559"/>
    </source>
</evidence>
<evidence type="ECO:0000256" key="7">
    <source>
        <dbReference type="ARBA" id="ARBA00023284"/>
    </source>
</evidence>
<dbReference type="KEGG" id="ave:Arcve_1812"/>
<proteinExistence type="inferred from homology"/>
<evidence type="ECO:0000256" key="10">
    <source>
        <dbReference type="ARBA" id="ARBA00049091"/>
    </source>
</evidence>
<feature type="active site" description="Cysteine sulfenic acid (-SOH) intermediate; for peroxidase activity" evidence="11">
    <location>
        <position position="38"/>
    </location>
</feature>
<dbReference type="PIRSF" id="PIRSF000239">
    <property type="entry name" value="AHPC"/>
    <property type="match status" value="1"/>
</dbReference>
<dbReference type="eggNOG" id="arCOG00310">
    <property type="taxonomic scope" value="Archaea"/>
</dbReference>
<dbReference type="STRING" id="693661.Arcve_1812"/>
<dbReference type="AlphaFoldDB" id="F2KR02"/>
<dbReference type="PANTHER" id="PTHR42801:SF4">
    <property type="entry name" value="AHPC_TSA FAMILY PROTEIN"/>
    <property type="match status" value="1"/>
</dbReference>
<sequence>MEKAVDFEAETQLGKIKIGELKKWVVLYFYPKDNTPGCTKEAKSFNELLDEFEKLNAAVIGVSTQSVESHKKFAEKLGLRFPLVADVNKKISSSYGVLKENGKTAKRTTFLIDPEMNIVKVWKNVKVDGHAEDVLKTLKDILS</sequence>
<evidence type="ECO:0000256" key="5">
    <source>
        <dbReference type="ARBA" id="ARBA00023002"/>
    </source>
</evidence>
<dbReference type="GO" id="GO:0045454">
    <property type="term" value="P:cell redox homeostasis"/>
    <property type="evidence" value="ECO:0007669"/>
    <property type="project" value="TreeGrafter"/>
</dbReference>
<name>F2KR02_ARCVS</name>
<dbReference type="SUPFAM" id="SSF52833">
    <property type="entry name" value="Thioredoxin-like"/>
    <property type="match status" value="1"/>
</dbReference>
<dbReference type="Gene3D" id="3.40.30.10">
    <property type="entry name" value="Glutaredoxin"/>
    <property type="match status" value="1"/>
</dbReference>
<dbReference type="OrthoDB" id="145578at2157"/>
<evidence type="ECO:0000259" key="12">
    <source>
        <dbReference type="PROSITE" id="PS51352"/>
    </source>
</evidence>
<dbReference type="Proteomes" id="UP000008136">
    <property type="component" value="Chromosome"/>
</dbReference>
<evidence type="ECO:0000313" key="13">
    <source>
        <dbReference type="EMBL" id="AEA47808.1"/>
    </source>
</evidence>
<dbReference type="InterPro" id="IPR050924">
    <property type="entry name" value="Peroxiredoxin_BCP/PrxQ"/>
</dbReference>
<dbReference type="GO" id="GO:0005737">
    <property type="term" value="C:cytoplasm"/>
    <property type="evidence" value="ECO:0007669"/>
    <property type="project" value="TreeGrafter"/>
</dbReference>
<comment type="subunit">
    <text evidence="1">Monomer.</text>
</comment>